<proteinExistence type="predicted"/>
<accession>A0ABT3ZQV8</accession>
<reference evidence="2" key="1">
    <citation type="submission" date="2022-11" db="EMBL/GenBank/DDBJ databases">
        <title>Robbsia betulipollinis sp. nov., isolated from pollen of birch (Betula pendula).</title>
        <authorList>
            <person name="Shi H."/>
            <person name="Ambika Manirajan B."/>
            <person name="Ratering S."/>
            <person name="Geissler-Plaum R."/>
            <person name="Schnell S."/>
        </authorList>
    </citation>
    <scope>NUCLEOTIDE SEQUENCE</scope>
    <source>
        <strain evidence="2">Bb-Pol-6</strain>
    </source>
</reference>
<gene>
    <name evidence="2" type="ORF">OVY01_17315</name>
</gene>
<dbReference type="InterPro" id="IPR029044">
    <property type="entry name" value="Nucleotide-diphossugar_trans"/>
</dbReference>
<organism evidence="2 3">
    <name type="scientific">Robbsia betulipollinis</name>
    <dbReference type="NCBI Taxonomy" id="2981849"/>
    <lineage>
        <taxon>Bacteria</taxon>
        <taxon>Pseudomonadati</taxon>
        <taxon>Pseudomonadota</taxon>
        <taxon>Betaproteobacteria</taxon>
        <taxon>Burkholderiales</taxon>
        <taxon>Burkholderiaceae</taxon>
        <taxon>Robbsia</taxon>
    </lineage>
</organism>
<evidence type="ECO:0000313" key="3">
    <source>
        <dbReference type="Proteomes" id="UP001082899"/>
    </source>
</evidence>
<name>A0ABT3ZQV8_9BURK</name>
<dbReference type="PANTHER" id="PTHR32385:SF15">
    <property type="entry name" value="INOSITOL PHOSPHOCERAMIDE MANNOSYLTRANSFERASE 1"/>
    <property type="match status" value="1"/>
</dbReference>
<sequence length="285" mass="32064">MSRRQFVKTIGYGLAAGTTLRLPWAAAQTAGAASGAEGVHPIDRIHQILIVDGFSLPHRLPDRIDACMASLGQVYPTARQTLWSGDAVRTLIARDFDRDVLQAFDTLKPYAYKSDLGRLCILFAQGGLYSDIMLRHERPWEISARYGFGIFNQAWRWRKTVSTVSNSLIWSLPGRAELALTIERIVAHCHRRYYGDDPVDVTGPRVLGHACAAAATDRWRRMLPEDQYRGVHEAPSLDVDLPFIAREDDRTVVAVRPRRHAGDWSGTGLGTNNYQAMWRDRDAYT</sequence>
<keyword evidence="3" id="KW-1185">Reference proteome</keyword>
<keyword evidence="1" id="KW-0808">Transferase</keyword>
<dbReference type="SUPFAM" id="SSF53448">
    <property type="entry name" value="Nucleotide-diphospho-sugar transferases"/>
    <property type="match status" value="1"/>
</dbReference>
<dbReference type="InterPro" id="IPR051706">
    <property type="entry name" value="Glycosyltransferase_domain"/>
</dbReference>
<evidence type="ECO:0000313" key="2">
    <source>
        <dbReference type="EMBL" id="MCY0388936.1"/>
    </source>
</evidence>
<protein>
    <submittedName>
        <fullName evidence="2">Glycosyltransferase</fullName>
    </submittedName>
</protein>
<evidence type="ECO:0000256" key="1">
    <source>
        <dbReference type="ARBA" id="ARBA00022679"/>
    </source>
</evidence>
<dbReference type="PANTHER" id="PTHR32385">
    <property type="entry name" value="MANNOSYL PHOSPHORYLINOSITOL CERAMIDE SYNTHASE"/>
    <property type="match status" value="1"/>
</dbReference>
<dbReference type="Gene3D" id="3.90.550.20">
    <property type="match status" value="1"/>
</dbReference>
<dbReference type="Proteomes" id="UP001082899">
    <property type="component" value="Unassembled WGS sequence"/>
</dbReference>
<dbReference type="Pfam" id="PF04488">
    <property type="entry name" value="Gly_transf_sug"/>
    <property type="match status" value="1"/>
</dbReference>
<comment type="caution">
    <text evidence="2">The sequence shown here is derived from an EMBL/GenBank/DDBJ whole genome shotgun (WGS) entry which is preliminary data.</text>
</comment>
<dbReference type="EMBL" id="JAPMXC010000006">
    <property type="protein sequence ID" value="MCY0388936.1"/>
    <property type="molecule type" value="Genomic_DNA"/>
</dbReference>
<dbReference type="RefSeq" id="WP_267848808.1">
    <property type="nucleotide sequence ID" value="NZ_JAPMXC010000006.1"/>
</dbReference>
<dbReference type="InterPro" id="IPR007577">
    <property type="entry name" value="GlycoTrfase_DXD_sugar-bd_CS"/>
</dbReference>